<accession>A0A371QYY6</accession>
<dbReference type="EMBL" id="NMUF01000045">
    <property type="protein sequence ID" value="RFA96048.1"/>
    <property type="molecule type" value="Genomic_DNA"/>
</dbReference>
<dbReference type="RefSeq" id="WP_147299852.1">
    <property type="nucleotide sequence ID" value="NZ_NMUE01000002.1"/>
</dbReference>
<gene>
    <name evidence="1" type="ORF">CGL52_11805</name>
</gene>
<evidence type="ECO:0000313" key="1">
    <source>
        <dbReference type="EMBL" id="RFA96048.1"/>
    </source>
</evidence>
<evidence type="ECO:0000313" key="2">
    <source>
        <dbReference type="Proteomes" id="UP000256877"/>
    </source>
</evidence>
<comment type="caution">
    <text evidence="1">The sequence shown here is derived from an EMBL/GenBank/DDBJ whole genome shotgun (WGS) entry which is preliminary data.</text>
</comment>
<organism evidence="1 2">
    <name type="scientific">Pyrobaculum aerophilum</name>
    <dbReference type="NCBI Taxonomy" id="13773"/>
    <lineage>
        <taxon>Archaea</taxon>
        <taxon>Thermoproteota</taxon>
        <taxon>Thermoprotei</taxon>
        <taxon>Thermoproteales</taxon>
        <taxon>Thermoproteaceae</taxon>
        <taxon>Pyrobaculum</taxon>
    </lineage>
</organism>
<dbReference type="OrthoDB" id="374387at2157"/>
<proteinExistence type="predicted"/>
<protein>
    <submittedName>
        <fullName evidence="1">Uncharacterized protein</fullName>
    </submittedName>
</protein>
<reference evidence="1 2" key="1">
    <citation type="submission" date="2017-07" db="EMBL/GenBank/DDBJ databases">
        <title>Draft genome sequence of aerobic hyperthermophilic archaea, Pyrobaculum aerophilum YKB31 and YKB32.</title>
        <authorList>
            <person name="Mochizuki T."/>
            <person name="Berliner A.J."/>
            <person name="Yoshida-Takashima Y."/>
            <person name="Takaki Y."/>
            <person name="Nunoura T."/>
            <person name="Takai K."/>
        </authorList>
    </citation>
    <scope>NUCLEOTIDE SEQUENCE [LARGE SCALE GENOMIC DNA]</scope>
    <source>
        <strain evidence="1 2">YKB32</strain>
    </source>
</reference>
<sequence length="136" mass="15257">MLNRTKTIGVVVLAIIATILVIAAVVELYDEQVQEDCVGPGCVIAYSYQKTWTKIWYDDSSHSVVGHAGDHDIKSGGIRYYIIKSHLHPAHIGCIGDPWSGYQWARIDYDNVDWYDAGIGYLTTWFTQSSVWVDAC</sequence>
<dbReference type="Proteomes" id="UP000256877">
    <property type="component" value="Unassembled WGS sequence"/>
</dbReference>
<name>A0A371QYY6_9CREN</name>
<dbReference type="AlphaFoldDB" id="A0A371QYY6"/>